<feature type="domain" description="TadE-like" evidence="2">
    <location>
        <begin position="12"/>
        <end position="54"/>
    </location>
</feature>
<reference evidence="3 4" key="2">
    <citation type="submission" date="2024-11" db="EMBL/GenBank/DDBJ databases">
        <title>Using genomics to understand microbial adaptation to soil warming.</title>
        <authorList>
            <person name="Deangelis K.M. PhD."/>
        </authorList>
    </citation>
    <scope>NUCLEOTIDE SEQUENCE [LARGE SCALE GENOMIC DNA]</scope>
    <source>
        <strain evidence="3 4">GAS97</strain>
    </source>
</reference>
<protein>
    <recommendedName>
        <fullName evidence="2">TadE-like domain-containing protein</fullName>
    </recommendedName>
</protein>
<name>A0ABW8MEC4_9BURK</name>
<reference evidence="3 4" key="1">
    <citation type="submission" date="2024-10" db="EMBL/GenBank/DDBJ databases">
        <authorList>
            <person name="Deangelis K."/>
            <person name="Huntemann M."/>
            <person name="Clum A."/>
            <person name="Wang J."/>
            <person name="Palaniappan K."/>
            <person name="Ritter S."/>
            <person name="Chen I.-M."/>
            <person name="Stamatis D."/>
            <person name="Reddy T."/>
            <person name="O'Malley R."/>
            <person name="Daum C."/>
            <person name="Ng V."/>
            <person name="Ivanova N."/>
            <person name="Kyrpides N."/>
            <person name="Woyke T."/>
        </authorList>
    </citation>
    <scope>NUCLEOTIDE SEQUENCE [LARGE SCALE GENOMIC DNA]</scope>
    <source>
        <strain evidence="3 4">GAS97</strain>
    </source>
</reference>
<organism evidence="3 4">
    <name type="scientific">Caballeronia udeis</name>
    <dbReference type="NCBI Taxonomy" id="1232866"/>
    <lineage>
        <taxon>Bacteria</taxon>
        <taxon>Pseudomonadati</taxon>
        <taxon>Pseudomonadota</taxon>
        <taxon>Betaproteobacteria</taxon>
        <taxon>Burkholderiales</taxon>
        <taxon>Burkholderiaceae</taxon>
        <taxon>Caballeronia</taxon>
    </lineage>
</organism>
<feature type="transmembrane region" description="Helical" evidence="1">
    <location>
        <begin position="20"/>
        <end position="39"/>
    </location>
</feature>
<evidence type="ECO:0000256" key="1">
    <source>
        <dbReference type="SAM" id="Phobius"/>
    </source>
</evidence>
<dbReference type="RefSeq" id="WP_404605918.1">
    <property type="nucleotide sequence ID" value="NZ_JBIYDN010000004.1"/>
</dbReference>
<keyword evidence="1" id="KW-0472">Membrane</keyword>
<dbReference type="InterPro" id="IPR012495">
    <property type="entry name" value="TadE-like_dom"/>
</dbReference>
<evidence type="ECO:0000313" key="3">
    <source>
        <dbReference type="EMBL" id="MFK4441887.1"/>
    </source>
</evidence>
<keyword evidence="1" id="KW-1133">Transmembrane helix</keyword>
<evidence type="ECO:0000259" key="2">
    <source>
        <dbReference type="Pfam" id="PF07811"/>
    </source>
</evidence>
<dbReference type="EMBL" id="JBIYDN010000004">
    <property type="protein sequence ID" value="MFK4441887.1"/>
    <property type="molecule type" value="Genomic_DNA"/>
</dbReference>
<keyword evidence="1" id="KW-0812">Transmembrane</keyword>
<evidence type="ECO:0000313" key="4">
    <source>
        <dbReference type="Proteomes" id="UP001620514"/>
    </source>
</evidence>
<keyword evidence="4" id="KW-1185">Reference proteome</keyword>
<accession>A0ABW8MEC4</accession>
<sequence>MTQPLSRVRQKGQSATEFLVALPVLLMLCLGLIQFGLLYQAKSTVNYAALMAAREGAVNNGSKSAMLTGFSRGLSPLFAHSSGLATQQAALLSAQIEARNPGITQLRVLNPTPAAMSDFGRSQYYAGKSVTEIPNDTLMYRNSTPGGSSGMSIQDANLLKISVTYCYELYVPFINHVIFSLVNGISNVYSTGTASGGLGLPVKMNACYAYSSLSGSLRIPLEAESIVRMQTPYRGG</sequence>
<dbReference type="Proteomes" id="UP001620514">
    <property type="component" value="Unassembled WGS sequence"/>
</dbReference>
<comment type="caution">
    <text evidence="3">The sequence shown here is derived from an EMBL/GenBank/DDBJ whole genome shotgun (WGS) entry which is preliminary data.</text>
</comment>
<gene>
    <name evidence="3" type="ORF">ABH943_001902</name>
</gene>
<proteinExistence type="predicted"/>
<dbReference type="Pfam" id="PF07811">
    <property type="entry name" value="TadE"/>
    <property type="match status" value="1"/>
</dbReference>